<dbReference type="HOGENOM" id="CLU_2413550_0_0_1"/>
<gene>
    <name evidence="2" type="ORF">JAAARDRAFT_300931</name>
</gene>
<feature type="region of interest" description="Disordered" evidence="1">
    <location>
        <begin position="35"/>
        <end position="92"/>
    </location>
</feature>
<proteinExistence type="predicted"/>
<evidence type="ECO:0000313" key="2">
    <source>
        <dbReference type="EMBL" id="KDQ56769.1"/>
    </source>
</evidence>
<dbReference type="EMBL" id="KL197721">
    <property type="protein sequence ID" value="KDQ56769.1"/>
    <property type="molecule type" value="Genomic_DNA"/>
</dbReference>
<name>A0A067PPQ6_9AGAM</name>
<dbReference type="AlphaFoldDB" id="A0A067PPQ6"/>
<dbReference type="Proteomes" id="UP000027265">
    <property type="component" value="Unassembled WGS sequence"/>
</dbReference>
<evidence type="ECO:0000313" key="3">
    <source>
        <dbReference type="Proteomes" id="UP000027265"/>
    </source>
</evidence>
<feature type="compositionally biased region" description="Polar residues" evidence="1">
    <location>
        <begin position="71"/>
        <end position="92"/>
    </location>
</feature>
<sequence length="92" mass="10346">MTEACVNGLSGGWKYRPKTRGFYTPTTALAFILRRGVEQGESSPVTPNDHERPTFPIHYLQSDRYARPSPHHSQPPRTTRPSPLQNSSPRTA</sequence>
<protein>
    <submittedName>
        <fullName evidence="2">Uncharacterized protein</fullName>
    </submittedName>
</protein>
<dbReference type="InParanoid" id="A0A067PPQ6"/>
<accession>A0A067PPQ6</accession>
<organism evidence="2 3">
    <name type="scientific">Jaapia argillacea MUCL 33604</name>
    <dbReference type="NCBI Taxonomy" id="933084"/>
    <lineage>
        <taxon>Eukaryota</taxon>
        <taxon>Fungi</taxon>
        <taxon>Dikarya</taxon>
        <taxon>Basidiomycota</taxon>
        <taxon>Agaricomycotina</taxon>
        <taxon>Agaricomycetes</taxon>
        <taxon>Agaricomycetidae</taxon>
        <taxon>Jaapiales</taxon>
        <taxon>Jaapiaceae</taxon>
        <taxon>Jaapia</taxon>
    </lineage>
</organism>
<evidence type="ECO:0000256" key="1">
    <source>
        <dbReference type="SAM" id="MobiDB-lite"/>
    </source>
</evidence>
<reference evidence="3" key="1">
    <citation type="journal article" date="2014" name="Proc. Natl. Acad. Sci. U.S.A.">
        <title>Extensive sampling of basidiomycete genomes demonstrates inadequacy of the white-rot/brown-rot paradigm for wood decay fungi.</title>
        <authorList>
            <person name="Riley R."/>
            <person name="Salamov A.A."/>
            <person name="Brown D.W."/>
            <person name="Nagy L.G."/>
            <person name="Floudas D."/>
            <person name="Held B.W."/>
            <person name="Levasseur A."/>
            <person name="Lombard V."/>
            <person name="Morin E."/>
            <person name="Otillar R."/>
            <person name="Lindquist E.A."/>
            <person name="Sun H."/>
            <person name="LaButti K.M."/>
            <person name="Schmutz J."/>
            <person name="Jabbour D."/>
            <person name="Luo H."/>
            <person name="Baker S.E."/>
            <person name="Pisabarro A.G."/>
            <person name="Walton J.D."/>
            <person name="Blanchette R.A."/>
            <person name="Henrissat B."/>
            <person name="Martin F."/>
            <person name="Cullen D."/>
            <person name="Hibbett D.S."/>
            <person name="Grigoriev I.V."/>
        </authorList>
    </citation>
    <scope>NUCLEOTIDE SEQUENCE [LARGE SCALE GENOMIC DNA]</scope>
    <source>
        <strain evidence="3">MUCL 33604</strain>
    </source>
</reference>
<keyword evidence="3" id="KW-1185">Reference proteome</keyword>